<keyword evidence="3" id="KW-1185">Reference proteome</keyword>
<dbReference type="EMBL" id="JANPWB010000011">
    <property type="protein sequence ID" value="KAJ1128634.1"/>
    <property type="molecule type" value="Genomic_DNA"/>
</dbReference>
<dbReference type="AlphaFoldDB" id="A0AAV7PN23"/>
<reference evidence="2" key="1">
    <citation type="journal article" date="2022" name="bioRxiv">
        <title>Sequencing and chromosome-scale assembly of the giantPleurodeles waltlgenome.</title>
        <authorList>
            <person name="Brown T."/>
            <person name="Elewa A."/>
            <person name="Iarovenko S."/>
            <person name="Subramanian E."/>
            <person name="Araus A.J."/>
            <person name="Petzold A."/>
            <person name="Susuki M."/>
            <person name="Suzuki K.-i.T."/>
            <person name="Hayashi T."/>
            <person name="Toyoda A."/>
            <person name="Oliveira C."/>
            <person name="Osipova E."/>
            <person name="Leigh N.D."/>
            <person name="Simon A."/>
            <person name="Yun M.H."/>
        </authorList>
    </citation>
    <scope>NUCLEOTIDE SEQUENCE</scope>
    <source>
        <strain evidence="2">20211129_DDA</strain>
        <tissue evidence="2">Liver</tissue>
    </source>
</reference>
<keyword evidence="1" id="KW-0175">Coiled coil</keyword>
<gene>
    <name evidence="2" type="ORF">NDU88_007009</name>
</gene>
<accession>A0AAV7PN23</accession>
<organism evidence="2 3">
    <name type="scientific">Pleurodeles waltl</name>
    <name type="common">Iberian ribbed newt</name>
    <dbReference type="NCBI Taxonomy" id="8319"/>
    <lineage>
        <taxon>Eukaryota</taxon>
        <taxon>Metazoa</taxon>
        <taxon>Chordata</taxon>
        <taxon>Craniata</taxon>
        <taxon>Vertebrata</taxon>
        <taxon>Euteleostomi</taxon>
        <taxon>Amphibia</taxon>
        <taxon>Batrachia</taxon>
        <taxon>Caudata</taxon>
        <taxon>Salamandroidea</taxon>
        <taxon>Salamandridae</taxon>
        <taxon>Pleurodelinae</taxon>
        <taxon>Pleurodeles</taxon>
    </lineage>
</organism>
<evidence type="ECO:0000313" key="2">
    <source>
        <dbReference type="EMBL" id="KAJ1128634.1"/>
    </source>
</evidence>
<name>A0AAV7PN23_PLEWA</name>
<evidence type="ECO:0000256" key="1">
    <source>
        <dbReference type="SAM" id="Coils"/>
    </source>
</evidence>
<protein>
    <submittedName>
        <fullName evidence="2">Uncharacterized protein</fullName>
    </submittedName>
</protein>
<dbReference type="Proteomes" id="UP001066276">
    <property type="component" value="Chromosome 7"/>
</dbReference>
<proteinExistence type="predicted"/>
<sequence length="164" mass="18895">MALGIDTALEHIAKLEKEIEDLAKEILEDTALTNARQALEALEKTSKEFTFITQKKKLDKLAKDIAKYDKSSTYPYLDEDYYKQDQTGKFVNRGRGGYRRYNYVKYNLSYEENLALKKKHDIAIKAADKGGGIVLQDLKDYKHEILSQLSDKNCYREIGSDPMK</sequence>
<evidence type="ECO:0000313" key="3">
    <source>
        <dbReference type="Proteomes" id="UP001066276"/>
    </source>
</evidence>
<feature type="coiled-coil region" evidence="1">
    <location>
        <begin position="5"/>
        <end position="32"/>
    </location>
</feature>
<comment type="caution">
    <text evidence="2">The sequence shown here is derived from an EMBL/GenBank/DDBJ whole genome shotgun (WGS) entry which is preliminary data.</text>
</comment>